<accession>A0A438K0E4</accession>
<protein>
    <recommendedName>
        <fullName evidence="1">Retrovirus-related Pol polyprotein from transposon TNT 1-94-like beta-barrel domain-containing protein</fullName>
    </recommendedName>
</protein>
<dbReference type="PANTHER" id="PTHR47592">
    <property type="entry name" value="PBF68 PROTEIN"/>
    <property type="match status" value="1"/>
</dbReference>
<evidence type="ECO:0000259" key="1">
    <source>
        <dbReference type="Pfam" id="PF22936"/>
    </source>
</evidence>
<dbReference type="Proteomes" id="UP000288805">
    <property type="component" value="Unassembled WGS sequence"/>
</dbReference>
<dbReference type="PROSITE" id="PS51257">
    <property type="entry name" value="PROKAR_LIPOPROTEIN"/>
    <property type="match status" value="1"/>
</dbReference>
<dbReference type="InterPro" id="IPR054722">
    <property type="entry name" value="PolX-like_BBD"/>
</dbReference>
<evidence type="ECO:0000313" key="2">
    <source>
        <dbReference type="EMBL" id="RVX14682.1"/>
    </source>
</evidence>
<dbReference type="EMBL" id="QGNW01000020">
    <property type="protein sequence ID" value="RVX14682.1"/>
    <property type="molecule type" value="Genomic_DNA"/>
</dbReference>
<dbReference type="AlphaFoldDB" id="A0A438K0E4"/>
<evidence type="ECO:0000313" key="3">
    <source>
        <dbReference type="Proteomes" id="UP000288805"/>
    </source>
</evidence>
<gene>
    <name evidence="2" type="ORF">CK203_012103</name>
</gene>
<dbReference type="PANTHER" id="PTHR47592:SF27">
    <property type="entry name" value="OS08G0421700 PROTEIN"/>
    <property type="match status" value="1"/>
</dbReference>
<name>A0A438K0E4_VITVI</name>
<organism evidence="2 3">
    <name type="scientific">Vitis vinifera</name>
    <name type="common">Grape</name>
    <dbReference type="NCBI Taxonomy" id="29760"/>
    <lineage>
        <taxon>Eukaryota</taxon>
        <taxon>Viridiplantae</taxon>
        <taxon>Streptophyta</taxon>
        <taxon>Embryophyta</taxon>
        <taxon>Tracheophyta</taxon>
        <taxon>Spermatophyta</taxon>
        <taxon>Magnoliopsida</taxon>
        <taxon>eudicotyledons</taxon>
        <taxon>Gunneridae</taxon>
        <taxon>Pentapetalae</taxon>
        <taxon>rosids</taxon>
        <taxon>Vitales</taxon>
        <taxon>Vitaceae</taxon>
        <taxon>Viteae</taxon>
        <taxon>Vitis</taxon>
    </lineage>
</organism>
<dbReference type="Pfam" id="PF22936">
    <property type="entry name" value="Pol_BBD"/>
    <property type="match status" value="1"/>
</dbReference>
<sequence length="361" mass="41531">MANRRGYGQPAQPVGNWSTGCLFVEDQSRMHKISLSPNSLLFRSSILFRSRFRSRQRFTDIVNGLEALGKTYKESEKVMKILGSSHQSGIPRQKEEDIALKATTKEEEDVEEEKPSDEDDDLALITRKLNKYIKGERFRRRKFTSIRDPSKNESSSHGDKEKWEEKRDLIYFKCKKSGHIKYDYPLYKSEAKRRMKKAMMATWSESEESSEEEKEKEVANMCFMAINDLDEGSKKDKWFLDSGCSRHMTGDESKFAFLTKRKGGYVTFRDNAKGRIIGQGNIGNGTSSLIESVLFVDGLKHNLLSISQLCDKGFKVIFEASHCIIKDIQSDKTIFMGHRCDNVYAINISKYDGHDRCFKHA</sequence>
<proteinExistence type="predicted"/>
<reference evidence="2 3" key="1">
    <citation type="journal article" date="2018" name="PLoS Genet.">
        <title>Population sequencing reveals clonal diversity and ancestral inbreeding in the grapevine cultivar Chardonnay.</title>
        <authorList>
            <person name="Roach M.J."/>
            <person name="Johnson D.L."/>
            <person name="Bohlmann J."/>
            <person name="van Vuuren H.J."/>
            <person name="Jones S.J."/>
            <person name="Pretorius I.S."/>
            <person name="Schmidt S.A."/>
            <person name="Borneman A.R."/>
        </authorList>
    </citation>
    <scope>NUCLEOTIDE SEQUENCE [LARGE SCALE GENOMIC DNA]</scope>
    <source>
        <strain evidence="3">cv. Chardonnay</strain>
        <tissue evidence="2">Leaf</tissue>
    </source>
</reference>
<comment type="caution">
    <text evidence="2">The sequence shown here is derived from an EMBL/GenBank/DDBJ whole genome shotgun (WGS) entry which is preliminary data.</text>
</comment>
<feature type="domain" description="Retrovirus-related Pol polyprotein from transposon TNT 1-94-like beta-barrel" evidence="1">
    <location>
        <begin position="238"/>
        <end position="314"/>
    </location>
</feature>